<accession>R0JL19</accession>
<keyword evidence="4" id="KW-1185">Reference proteome</keyword>
<dbReference type="InterPro" id="IPR016292">
    <property type="entry name" value="Epoxide_hydrolase"/>
</dbReference>
<evidence type="ECO:0000256" key="2">
    <source>
        <dbReference type="ARBA" id="ARBA00022801"/>
    </source>
</evidence>
<gene>
    <name evidence="3" type="ORF">SETTUDRAFT_23230</name>
</gene>
<dbReference type="PANTHER" id="PTHR21661">
    <property type="entry name" value="EPOXIDE HYDROLASE 1-RELATED"/>
    <property type="match status" value="1"/>
</dbReference>
<protein>
    <recommendedName>
        <fullName evidence="5">Epoxide hydrolase</fullName>
    </recommendedName>
</protein>
<reference evidence="3 4" key="2">
    <citation type="journal article" date="2013" name="PLoS Genet.">
        <title>Comparative genome structure, secondary metabolite, and effector coding capacity across Cochliobolus pathogens.</title>
        <authorList>
            <person name="Condon B.J."/>
            <person name="Leng Y."/>
            <person name="Wu D."/>
            <person name="Bushley K.E."/>
            <person name="Ohm R.A."/>
            <person name="Otillar R."/>
            <person name="Martin J."/>
            <person name="Schackwitz W."/>
            <person name="Grimwood J."/>
            <person name="MohdZainudin N."/>
            <person name="Xue C."/>
            <person name="Wang R."/>
            <person name="Manning V.A."/>
            <person name="Dhillon B."/>
            <person name="Tu Z.J."/>
            <person name="Steffenson B.J."/>
            <person name="Salamov A."/>
            <person name="Sun H."/>
            <person name="Lowry S."/>
            <person name="LaButti K."/>
            <person name="Han J."/>
            <person name="Copeland A."/>
            <person name="Lindquist E."/>
            <person name="Barry K."/>
            <person name="Schmutz J."/>
            <person name="Baker S.E."/>
            <person name="Ciuffetti L.M."/>
            <person name="Grigoriev I.V."/>
            <person name="Zhong S."/>
            <person name="Turgeon B.G."/>
        </authorList>
    </citation>
    <scope>NUCLEOTIDE SEQUENCE [LARGE SCALE GENOMIC DNA]</scope>
    <source>
        <strain evidence="4">28A</strain>
    </source>
</reference>
<dbReference type="HOGENOM" id="CLU_019414_1_2_1"/>
<keyword evidence="2" id="KW-0378">Hydrolase</keyword>
<evidence type="ECO:0000313" key="4">
    <source>
        <dbReference type="Proteomes" id="UP000016935"/>
    </source>
</evidence>
<organism evidence="3 4">
    <name type="scientific">Exserohilum turcicum (strain 28A)</name>
    <name type="common">Northern leaf blight fungus</name>
    <name type="synonym">Setosphaeria turcica</name>
    <dbReference type="NCBI Taxonomy" id="671987"/>
    <lineage>
        <taxon>Eukaryota</taxon>
        <taxon>Fungi</taxon>
        <taxon>Dikarya</taxon>
        <taxon>Ascomycota</taxon>
        <taxon>Pezizomycotina</taxon>
        <taxon>Dothideomycetes</taxon>
        <taxon>Pleosporomycetidae</taxon>
        <taxon>Pleosporales</taxon>
        <taxon>Pleosporineae</taxon>
        <taxon>Pleosporaceae</taxon>
        <taxon>Exserohilum</taxon>
    </lineage>
</organism>
<dbReference type="Gene3D" id="3.40.50.1820">
    <property type="entry name" value="alpha/beta hydrolase"/>
    <property type="match status" value="1"/>
</dbReference>
<evidence type="ECO:0000256" key="1">
    <source>
        <dbReference type="ARBA" id="ARBA00010088"/>
    </source>
</evidence>
<sequence>MKKPNFHVVAPSLPNFGFRQRIAKRGFCAVAVRRDVLFADEGTQVCAVRESRRRLGGFYVTRIMGVVYPSSVVASHINLVHAQPPVWTSQPGLPLQHAATPYTAAEKGGMERSAWFVTEGQAYWQLQTTKPQTLAYAFADSPVALLAWTYEKLVDWTDGCAWTTDEILTWLSIYCFSTAGPNAHIRIYYEAQHHPTACVPDRDRASQWVYGVKLGVAHFPRELTVVPRLWAKTLGPLVYESVLDKGGHFAAHKRPNAIVADLHNMFGAGGPCQGMVRGRSGYR</sequence>
<proteinExistence type="inferred from homology"/>
<dbReference type="eggNOG" id="KOG2565">
    <property type="taxonomic scope" value="Eukaryota"/>
</dbReference>
<evidence type="ECO:0000313" key="3">
    <source>
        <dbReference type="EMBL" id="EOA81978.1"/>
    </source>
</evidence>
<reference evidence="3 4" key="1">
    <citation type="journal article" date="2012" name="PLoS Pathog.">
        <title>Diverse lifestyles and strategies of plant pathogenesis encoded in the genomes of eighteen Dothideomycetes fungi.</title>
        <authorList>
            <person name="Ohm R.A."/>
            <person name="Feau N."/>
            <person name="Henrissat B."/>
            <person name="Schoch C.L."/>
            <person name="Horwitz B.A."/>
            <person name="Barry K.W."/>
            <person name="Condon B.J."/>
            <person name="Copeland A.C."/>
            <person name="Dhillon B."/>
            <person name="Glaser F."/>
            <person name="Hesse C.N."/>
            <person name="Kosti I."/>
            <person name="LaButti K."/>
            <person name="Lindquist E.A."/>
            <person name="Lucas S."/>
            <person name="Salamov A.A."/>
            <person name="Bradshaw R.E."/>
            <person name="Ciuffetti L."/>
            <person name="Hamelin R.C."/>
            <person name="Kema G.H.J."/>
            <person name="Lawrence C."/>
            <person name="Scott J.A."/>
            <person name="Spatafora J.W."/>
            <person name="Turgeon B.G."/>
            <person name="de Wit P.J.G.M."/>
            <person name="Zhong S."/>
            <person name="Goodwin S.B."/>
            <person name="Grigoriev I.V."/>
        </authorList>
    </citation>
    <scope>NUCLEOTIDE SEQUENCE [LARGE SCALE GENOMIC DNA]</scope>
    <source>
        <strain evidence="4">28A</strain>
    </source>
</reference>
<dbReference type="SUPFAM" id="SSF53474">
    <property type="entry name" value="alpha/beta-Hydrolases"/>
    <property type="match status" value="1"/>
</dbReference>
<dbReference type="GO" id="GO:0097176">
    <property type="term" value="P:epoxide metabolic process"/>
    <property type="evidence" value="ECO:0007669"/>
    <property type="project" value="TreeGrafter"/>
</dbReference>
<dbReference type="RefSeq" id="XP_008030034.1">
    <property type="nucleotide sequence ID" value="XM_008031843.1"/>
</dbReference>
<dbReference type="Proteomes" id="UP000016935">
    <property type="component" value="Unassembled WGS sequence"/>
</dbReference>
<dbReference type="PIRSF" id="PIRSF001112">
    <property type="entry name" value="Epoxide_hydrolase"/>
    <property type="match status" value="1"/>
</dbReference>
<evidence type="ECO:0008006" key="5">
    <source>
        <dbReference type="Google" id="ProtNLM"/>
    </source>
</evidence>
<name>R0JL19_EXST2</name>
<dbReference type="EMBL" id="KB908855">
    <property type="protein sequence ID" value="EOA81978.1"/>
    <property type="molecule type" value="Genomic_DNA"/>
</dbReference>
<dbReference type="STRING" id="671987.R0JL19"/>
<dbReference type="AlphaFoldDB" id="R0JL19"/>
<comment type="similarity">
    <text evidence="1">Belongs to the peptidase S33 family.</text>
</comment>
<dbReference type="GeneID" id="19402639"/>
<dbReference type="GO" id="GO:0004301">
    <property type="term" value="F:epoxide hydrolase activity"/>
    <property type="evidence" value="ECO:0007669"/>
    <property type="project" value="TreeGrafter"/>
</dbReference>
<dbReference type="InterPro" id="IPR029058">
    <property type="entry name" value="AB_hydrolase_fold"/>
</dbReference>
<dbReference type="PANTHER" id="PTHR21661:SF35">
    <property type="entry name" value="EPOXIDE HYDROLASE"/>
    <property type="match status" value="1"/>
</dbReference>
<dbReference type="OrthoDB" id="7130006at2759"/>